<dbReference type="PROSITE" id="PS50176">
    <property type="entry name" value="ARM_REPEAT"/>
    <property type="match status" value="1"/>
</dbReference>
<dbReference type="Gene3D" id="1.25.10.10">
    <property type="entry name" value="Leucine-rich Repeat Variant"/>
    <property type="match status" value="1"/>
</dbReference>
<feature type="compositionally biased region" description="Acidic residues" evidence="4">
    <location>
        <begin position="82"/>
        <end position="94"/>
    </location>
</feature>
<dbReference type="PANTHER" id="PTHR12607">
    <property type="entry name" value="ADENOMATOUS POLYPOSIS COLI PROTEIN FAMILY"/>
    <property type="match status" value="1"/>
</dbReference>
<feature type="compositionally biased region" description="Gly residues" evidence="4">
    <location>
        <begin position="1002"/>
        <end position="1011"/>
    </location>
</feature>
<keyword evidence="7" id="KW-1185">Reference proteome</keyword>
<dbReference type="PaxDb" id="7165-AGAP000048-PA"/>
<feature type="compositionally biased region" description="Low complexity" evidence="4">
    <location>
        <begin position="1467"/>
        <end position="1514"/>
    </location>
</feature>
<gene>
    <name evidence="5" type="ORF">AgaP_AGAP000048</name>
</gene>
<dbReference type="GO" id="GO:0016055">
    <property type="term" value="P:Wnt signaling pathway"/>
    <property type="evidence" value="ECO:0007669"/>
    <property type="project" value="UniProtKB-KW"/>
</dbReference>
<feature type="region of interest" description="Disordered" evidence="4">
    <location>
        <begin position="149"/>
        <end position="195"/>
    </location>
</feature>
<dbReference type="PANTHER" id="PTHR12607:SF12">
    <property type="entry name" value="APC-LIKE, ISOFORM A-RELATED"/>
    <property type="match status" value="1"/>
</dbReference>
<feature type="compositionally biased region" description="Polar residues" evidence="4">
    <location>
        <begin position="1454"/>
        <end position="1466"/>
    </location>
</feature>
<feature type="compositionally biased region" description="Acidic residues" evidence="4">
    <location>
        <begin position="1329"/>
        <end position="1342"/>
    </location>
</feature>
<dbReference type="GO" id="GO:0016342">
    <property type="term" value="C:catenin complex"/>
    <property type="evidence" value="ECO:0000318"/>
    <property type="project" value="GO_Central"/>
</dbReference>
<dbReference type="GO" id="GO:0008017">
    <property type="term" value="F:microtubule binding"/>
    <property type="evidence" value="ECO:0000318"/>
    <property type="project" value="GO_Central"/>
</dbReference>
<reference evidence="5 7" key="1">
    <citation type="journal article" date="2002" name="Science">
        <title>The genome sequence of the malaria mosquito Anopheles gambiae.</title>
        <authorList>
            <person name="Holt R.A."/>
            <person name="Subramanian G.M."/>
            <person name="Halpern A."/>
            <person name="Sutton G.G."/>
            <person name="Charlab R."/>
            <person name="Nusskern D.R."/>
            <person name="Wincker P."/>
            <person name="Clark A.G."/>
            <person name="Ribeiro J.M."/>
            <person name="Wides R."/>
            <person name="Salzberg S.L."/>
            <person name="Loftus B."/>
            <person name="Yandell M."/>
            <person name="Majoros W.H."/>
            <person name="Rusch D.B."/>
            <person name="Lai Z."/>
            <person name="Kraft C.L."/>
            <person name="Abril J.F."/>
            <person name="Anthouard V."/>
            <person name="Arensburger P."/>
            <person name="Atkinson P.W."/>
            <person name="Baden H."/>
            <person name="de Berardinis V."/>
            <person name="Baldwin D."/>
            <person name="Benes V."/>
            <person name="Biedler J."/>
            <person name="Blass C."/>
            <person name="Bolanos R."/>
            <person name="Boscus D."/>
            <person name="Barnstead M."/>
            <person name="Cai S."/>
            <person name="Center A."/>
            <person name="Chaturverdi K."/>
            <person name="Christophides G.K."/>
            <person name="Chrystal M.A."/>
            <person name="Clamp M."/>
            <person name="Cravchik A."/>
            <person name="Curwen V."/>
            <person name="Dana A."/>
            <person name="Delcher A."/>
            <person name="Dew I."/>
            <person name="Evans C.A."/>
            <person name="Flanigan M."/>
            <person name="Grundschober-Freimoser A."/>
            <person name="Friedli L."/>
            <person name="Gu Z."/>
            <person name="Guan P."/>
            <person name="Guigo R."/>
            <person name="Hillenmeyer M.E."/>
            <person name="Hladun S.L."/>
            <person name="Hogan J.R."/>
            <person name="Hong Y.S."/>
            <person name="Hoover J."/>
            <person name="Jaillon O."/>
            <person name="Ke Z."/>
            <person name="Kodira C."/>
            <person name="Kokoza E."/>
            <person name="Koutsos A."/>
            <person name="Letunic I."/>
            <person name="Levitsky A."/>
            <person name="Liang Y."/>
            <person name="Lin J.J."/>
            <person name="Lobo N.F."/>
            <person name="Lopez J.R."/>
            <person name="Malek J.A."/>
            <person name="McIntosh T.C."/>
            <person name="Meister S."/>
            <person name="Miller J."/>
            <person name="Mobarry C."/>
            <person name="Mongin E."/>
            <person name="Murphy S.D."/>
            <person name="O'Brochta D.A."/>
            <person name="Pfannkoch C."/>
            <person name="Qi R."/>
            <person name="Regier M.A."/>
            <person name="Remington K."/>
            <person name="Shao H."/>
            <person name="Sharakhova M.V."/>
            <person name="Sitter C.D."/>
            <person name="Shetty J."/>
            <person name="Smith T.J."/>
            <person name="Strong R."/>
            <person name="Sun J."/>
            <person name="Thomasova D."/>
            <person name="Ton L.Q."/>
            <person name="Topalis P."/>
            <person name="Tu Z."/>
            <person name="Unger M.F."/>
            <person name="Walenz B."/>
            <person name="Wang A."/>
            <person name="Wang J."/>
            <person name="Wang M."/>
            <person name="Wang X."/>
            <person name="Woodford K.J."/>
            <person name="Wortman J.R."/>
            <person name="Wu M."/>
            <person name="Yao A."/>
            <person name="Zdobnov E.M."/>
            <person name="Zhang H."/>
            <person name="Zhao Q."/>
            <person name="Zhao S."/>
            <person name="Zhu S.C."/>
            <person name="Zhimulev I."/>
            <person name="Coluzzi M."/>
            <person name="della Torre A."/>
            <person name="Roth C.W."/>
            <person name="Louis C."/>
            <person name="Kalush F."/>
            <person name="Mural R.J."/>
            <person name="Myers E.W."/>
            <person name="Adams M.D."/>
            <person name="Smith H.O."/>
            <person name="Broder S."/>
            <person name="Gardner M.J."/>
            <person name="Fraser C.M."/>
            <person name="Birney E."/>
            <person name="Bork P."/>
            <person name="Brey P.T."/>
            <person name="Venter J.C."/>
            <person name="Weissenbach J."/>
            <person name="Kafatos F.C."/>
            <person name="Collins F.H."/>
            <person name="Hoffman S.L."/>
        </authorList>
    </citation>
    <scope>NUCLEOTIDE SEQUENCE [LARGE SCALE GENOMIC DNA]</scope>
    <source>
        <strain evidence="5 7">PEST</strain>
    </source>
</reference>
<feature type="region of interest" description="Disordered" evidence="4">
    <location>
        <begin position="1830"/>
        <end position="1896"/>
    </location>
</feature>
<feature type="region of interest" description="Disordered" evidence="4">
    <location>
        <begin position="1111"/>
        <end position="1132"/>
    </location>
</feature>
<dbReference type="GO" id="GO:0001708">
    <property type="term" value="P:cell fate specification"/>
    <property type="evidence" value="ECO:0000318"/>
    <property type="project" value="GO_Central"/>
</dbReference>
<dbReference type="VEuPathDB" id="VectorBase:AGAMI1_013446"/>
<evidence type="ECO:0000256" key="4">
    <source>
        <dbReference type="SAM" id="MobiDB-lite"/>
    </source>
</evidence>
<dbReference type="GO" id="GO:0007399">
    <property type="term" value="P:nervous system development"/>
    <property type="evidence" value="ECO:0000318"/>
    <property type="project" value="GO_Central"/>
</dbReference>
<dbReference type="SMART" id="SM00185">
    <property type="entry name" value="ARM"/>
    <property type="match status" value="4"/>
</dbReference>
<dbReference type="STRING" id="7165.A7USK1"/>
<proteinExistence type="inferred from homology"/>
<comment type="similarity">
    <text evidence="1">Belongs to the adenomatous polyposis coli (APC) family.</text>
</comment>
<sequence>MPKPTEESFGSLGKPDSSLDDDFELDELAVSRKPHFLDYDNKPPAELLVEPHHRYWNGVRKEVAGDRKRELDVEQEQLQPEDPLEVEEQDEEEEGGQHLGRPVAPLVCEQSLLFQRSSAPDVAAIPLMNVSYDVPTATAGTLNMLPGKKQPAGVNGARVGSTWPMKERPIGAMSPRRQPQQQQPPQPHSLSRGELGEVGPKMECVYSLLSMLGSTNVLEMSCKFLELSRNEEKCSALRRSGCVPLLVHIIHNEPNEVARRNARHALVNVVRCNLDEGSARRELKVLRLIDQLIDYTDLLKEQTGRDRPAESKEQPAKEQEDAAQEEEEEEQERSVPIVAEAREAPAVPGTDPERHPIQAIGTLAKISYDEEHRHAMCQFGALQTIASLIQLDHQAHGSGAPDALKCVEMRRYASMVLTNLTFGQGNNKALLCANRDFMRALVSQLGCTELVQVTASVLRNLSWRADTITRQTLVEIETVTLLMEAAMRCTVENTLKSILSALWNLSNHCAQNRAKVCEVPGALEFLIDLLSYEAPSKTWSIVENAGGILRNVSSHVAQCEQYRRHHGTAVGDVASSPDPDPEPETPINYGLTEERLHQHSYDYQETDIDQLTDYSLRYAENQSDSEEEVQEVVEVEEQEKEAAGAAEAFRHRAAGATDPAVNVLMPEDSVKCYYTEGTPQIISSATSMSDLRAKQTELEPGATEQATATVVVVVEGDAAKGDARGPVRKSNPIPIERALPAGDDLGCNTPDKPFNYCEEGTPDFSRETSLSIIDLQEESDGGVLQQQEKADEAKQEHPQSPKQQQQQQQHQQQQQQQQPQPLVKSPTAASVVLVDPTATMPGTLGKSVSFLNTGADETPLMFSRTSSMGSLSSAEPACTDDKSSIVSEFSRMASGVMSPSELPDSPTQTIPHSPHPQTKRPMLPKTSPPDDGGGGGGGGGGVGDGVGAGVRGDGVGAFADTVSKFNVEHTPAQFSCATSLSNLSLLEEKDERHRDEAQQQLEGGGGGGGGVVTIPSQPPVLPNPADVVLLGCLLNGTAGNSNGATIVPTHDEGHASDGDSDGGGGEDDELLASCISIGMSSVVARSAAKHQQHQQHQQNSSFPTIATMQRQYDGNADGGHDSDDSSNLDSDNNDRLLEECILSGMPKPKQPLHPLLPPGGPVLKEHPFKMMRINHSHPLLAAPANDELNPYYIEDSPCNFSTVSALSDLTMASDTMATPMRDKSLESMDRKLIDSLVKEGFPKKREIAVVSSPSVESETDEHLLDEAIAAGITGKGQQVRGDQTGSARQPDTDMFGGGARDELLAVRNRPSAGGWDSPPRHRRTNHDHDDDDDDESEQEEDYQLLVECIQKGMRPPSAHGGRLRDDGPAPPATQQDGDEHQWSLGPHGLQRTHVPAATAATLPKQSSSHPKNVQTTPAMSKDVGAFEVSPGVGNRANRSPSGRPASAGAKQSPAGHSQPDTSGSTDTTIRPSRRPSSPSSTAGSIGGALPAATTTGAGAQGQPAAAAEPTTPSARTVPIGCEVVRAGNGTMRQDERDGGTCAKHKDPERMLQSVERLTQELVAQVEEWHVRAANPVPDGPEADDELVAIEPAGIQFKIGEKVTSVYCDSALKLEPMLQDESQLELVDAEGNLDSVEPPSILYQMSMQPVPRHEAVVSTLNADCLAPISEQTATAGGRPVAMTNGTPKKQLTMHATNNKTRLEDLKGKTNKHPEPKSPKKDPARAKIAKPVVESVAKVARCRPAAPIVTGRPKASSATSSPTHRPSPKRFASVNGPRVTPKPVKKAPAEAAVAAVAVSKPAAKPTTVTLVRQGTFVLEEPTLSVHVPKVLTDPAPAAGPERRLSAGGAGKLGESKIPLPRGLKERADAKPLPARVSRIPPPKRTALGKESSRSVLHK</sequence>
<name>A7USK1_ANOGA</name>
<reference evidence="6" key="6">
    <citation type="submission" date="2021-01" db="UniProtKB">
        <authorList>
            <consortium name="EnsemblMetazoa"/>
        </authorList>
    </citation>
    <scope>IDENTIFICATION</scope>
    <source>
        <strain evidence="6">PEST</strain>
    </source>
</reference>
<evidence type="ECO:0000313" key="7">
    <source>
        <dbReference type="Proteomes" id="UP000007062"/>
    </source>
</evidence>
<dbReference type="HOGENOM" id="CLU_235910_0_0_1"/>
<dbReference type="InterPro" id="IPR011989">
    <property type="entry name" value="ARM-like"/>
</dbReference>
<feature type="compositionally biased region" description="Polar residues" evidence="4">
    <location>
        <begin position="1682"/>
        <end position="1698"/>
    </location>
</feature>
<feature type="compositionally biased region" description="Low complexity" evidence="4">
    <location>
        <begin position="800"/>
        <end position="821"/>
    </location>
</feature>
<keyword evidence="2" id="KW-0879">Wnt signaling pathway</keyword>
<dbReference type="InterPro" id="IPR009223">
    <property type="entry name" value="APC_rpt"/>
</dbReference>
<feature type="compositionally biased region" description="Basic and acidic residues" evidence="4">
    <location>
        <begin position="788"/>
        <end position="799"/>
    </location>
</feature>
<dbReference type="VEuPathDB" id="VectorBase:AGAP000048"/>
<dbReference type="EMBL" id="AAAB01008846">
    <property type="protein sequence ID" value="EDO64364.2"/>
    <property type="molecule type" value="Genomic_DNA"/>
</dbReference>
<feature type="region of interest" description="Disordered" evidence="4">
    <location>
        <begin position="1674"/>
        <end position="1726"/>
    </location>
</feature>
<dbReference type="GO" id="GO:0007026">
    <property type="term" value="P:negative regulation of microtubule depolymerization"/>
    <property type="evidence" value="ECO:0000318"/>
    <property type="project" value="GO_Central"/>
</dbReference>
<feature type="compositionally biased region" description="Polar residues" evidence="4">
    <location>
        <begin position="1280"/>
        <end position="1289"/>
    </location>
</feature>
<feature type="region of interest" description="Disordered" evidence="4">
    <location>
        <begin position="1043"/>
        <end position="1069"/>
    </location>
</feature>
<feature type="region of interest" description="Disordered" evidence="4">
    <location>
        <begin position="64"/>
        <end position="99"/>
    </location>
</feature>
<dbReference type="eggNOG" id="KOG2122">
    <property type="taxonomic scope" value="Eukaryota"/>
</dbReference>
<dbReference type="EnsemblMetazoa" id="AGAP000048-RA">
    <property type="protein sequence ID" value="AGAP000048-PA"/>
    <property type="gene ID" value="AGAP000048"/>
</dbReference>
<reference evidence="5 6" key="3">
    <citation type="journal article" date="2004" name="Trends Parasitol.">
        <title>The Anopheles gambiae genome: an update.</title>
        <authorList>
            <person name="Mongin E."/>
            <person name="Louis C."/>
            <person name="Holt R.A."/>
            <person name="Birney E."/>
            <person name="Collins F.H."/>
        </authorList>
    </citation>
    <scope>NUCLEOTIDE SEQUENCE</scope>
    <source>
        <strain evidence="5 6">PEST</strain>
    </source>
</reference>
<dbReference type="GO" id="GO:0008013">
    <property type="term" value="F:beta-catenin binding"/>
    <property type="evidence" value="ECO:0000318"/>
    <property type="project" value="GO_Central"/>
</dbReference>
<dbReference type="OMA" id="SCISIGM"/>
<feature type="region of interest" description="Disordered" evidence="4">
    <location>
        <begin position="1747"/>
        <end position="1783"/>
    </location>
</feature>
<dbReference type="Pfam" id="PF05923">
    <property type="entry name" value="APC_r"/>
    <property type="match status" value="3"/>
</dbReference>
<feature type="region of interest" description="Disordered" evidence="4">
    <location>
        <begin position="1"/>
        <end position="23"/>
    </location>
</feature>
<feature type="compositionally biased region" description="Basic and acidic residues" evidence="4">
    <location>
        <begin position="301"/>
        <end position="320"/>
    </location>
</feature>
<feature type="region of interest" description="Disordered" evidence="4">
    <location>
        <begin position="896"/>
        <end position="948"/>
    </location>
</feature>
<feature type="compositionally biased region" description="Gly residues" evidence="4">
    <location>
        <begin position="931"/>
        <end position="948"/>
    </location>
</feature>
<dbReference type="GO" id="GO:0007389">
    <property type="term" value="P:pattern specification process"/>
    <property type="evidence" value="ECO:0000318"/>
    <property type="project" value="GO_Central"/>
</dbReference>
<feature type="region of interest" description="Disordered" evidence="4">
    <location>
        <begin position="301"/>
        <end position="337"/>
    </location>
</feature>
<feature type="compositionally biased region" description="Acidic residues" evidence="4">
    <location>
        <begin position="1058"/>
        <end position="1069"/>
    </location>
</feature>
<feature type="region of interest" description="Disordered" evidence="4">
    <location>
        <begin position="989"/>
        <end position="1019"/>
    </location>
</feature>
<feature type="repeat" description="ARM" evidence="3">
    <location>
        <begin position="521"/>
        <end position="567"/>
    </location>
</feature>
<organism evidence="5">
    <name type="scientific">Anopheles gambiae</name>
    <name type="common">African malaria mosquito</name>
    <dbReference type="NCBI Taxonomy" id="7165"/>
    <lineage>
        <taxon>Eukaryota</taxon>
        <taxon>Metazoa</taxon>
        <taxon>Ecdysozoa</taxon>
        <taxon>Arthropoda</taxon>
        <taxon>Hexapoda</taxon>
        <taxon>Insecta</taxon>
        <taxon>Pterygota</taxon>
        <taxon>Neoptera</taxon>
        <taxon>Endopterygota</taxon>
        <taxon>Diptera</taxon>
        <taxon>Nematocera</taxon>
        <taxon>Culicoidea</taxon>
        <taxon>Culicidae</taxon>
        <taxon>Anophelinae</taxon>
        <taxon>Anopheles</taxon>
    </lineage>
</organism>
<reference evidence="5" key="5">
    <citation type="submission" date="2011-05" db="EMBL/GenBank/DDBJ databases">
        <authorList>
            <consortium name="VectorBase"/>
        </authorList>
    </citation>
    <scope>NUCLEOTIDE SEQUENCE</scope>
    <source>
        <strain evidence="5">PEST</strain>
    </source>
</reference>
<dbReference type="GO" id="GO:0090090">
    <property type="term" value="P:negative regulation of canonical Wnt signaling pathway"/>
    <property type="evidence" value="ECO:0000318"/>
    <property type="project" value="GO_Central"/>
</dbReference>
<feature type="region of interest" description="Disordered" evidence="4">
    <location>
        <begin position="780"/>
        <end position="827"/>
    </location>
</feature>
<feature type="region of interest" description="Disordered" evidence="4">
    <location>
        <begin position="721"/>
        <end position="763"/>
    </location>
</feature>
<feature type="compositionally biased region" description="Basic and acidic residues" evidence="4">
    <location>
        <begin position="1699"/>
        <end position="1723"/>
    </location>
</feature>
<reference evidence="5" key="2">
    <citation type="submission" date="2002-03" db="EMBL/GenBank/DDBJ databases">
        <authorList>
            <consortium name="The Anopheles Genome Sequencing Consortium"/>
        </authorList>
    </citation>
    <scope>NUCLEOTIDE SEQUENCE</scope>
    <source>
        <strain evidence="5">PEST</strain>
    </source>
</reference>
<dbReference type="GO" id="GO:0005737">
    <property type="term" value="C:cytoplasm"/>
    <property type="evidence" value="ECO:0007669"/>
    <property type="project" value="UniProtKB-ARBA"/>
</dbReference>
<evidence type="ECO:0000256" key="3">
    <source>
        <dbReference type="PROSITE-ProRule" id="PRU00259"/>
    </source>
</evidence>
<dbReference type="SUPFAM" id="SSF48371">
    <property type="entry name" value="ARM repeat"/>
    <property type="match status" value="1"/>
</dbReference>
<dbReference type="InterPro" id="IPR041257">
    <property type="entry name" value="APC_rep"/>
</dbReference>
<evidence type="ECO:0000313" key="5">
    <source>
        <dbReference type="EMBL" id="EDO64364.2"/>
    </source>
</evidence>
<dbReference type="Proteomes" id="UP000007062">
    <property type="component" value="Chromosome X"/>
</dbReference>
<evidence type="ECO:0000256" key="1">
    <source>
        <dbReference type="ARBA" id="ARBA00009051"/>
    </source>
</evidence>
<accession>A7USK1</accession>
<reference evidence="5" key="4">
    <citation type="journal article" date="2007" name="Genome Biol.">
        <title>Update of the Anopheles gambiae PEST genome assembly.</title>
        <authorList>
            <person name="Sharakhova M.V."/>
            <person name="Hammond M.P."/>
            <person name="Lobo N.F."/>
            <person name="Krzywinski J."/>
            <person name="Unger M.F."/>
            <person name="Hillenmeyer M.E."/>
            <person name="Bruggner R.V."/>
            <person name="Birney E."/>
            <person name="Collins F.H."/>
        </authorList>
    </citation>
    <scope>NUCLEOTIDE SEQUENCE</scope>
    <source>
        <strain evidence="5">PEST</strain>
    </source>
</reference>
<dbReference type="InterPro" id="IPR000225">
    <property type="entry name" value="Armadillo"/>
</dbReference>
<dbReference type="InterPro" id="IPR026818">
    <property type="entry name" value="Apc_fam"/>
</dbReference>
<dbReference type="InterPro" id="IPR016024">
    <property type="entry name" value="ARM-type_fold"/>
</dbReference>
<dbReference type="GO" id="GO:0030877">
    <property type="term" value="C:beta-catenin destruction complex"/>
    <property type="evidence" value="ECO:0000318"/>
    <property type="project" value="GO_Central"/>
</dbReference>
<feature type="compositionally biased region" description="Acidic residues" evidence="4">
    <location>
        <begin position="321"/>
        <end position="331"/>
    </location>
</feature>
<protein>
    <submittedName>
        <fullName evidence="5">AGAP000048-PA</fullName>
    </submittedName>
</protein>
<feature type="compositionally biased region" description="Polar residues" evidence="4">
    <location>
        <begin position="1403"/>
        <end position="1418"/>
    </location>
</feature>
<dbReference type="GO" id="GO:0016477">
    <property type="term" value="P:cell migration"/>
    <property type="evidence" value="ECO:0000318"/>
    <property type="project" value="GO_Central"/>
</dbReference>
<feature type="region of interest" description="Disordered" evidence="4">
    <location>
        <begin position="1270"/>
        <end position="1518"/>
    </location>
</feature>
<dbReference type="Pfam" id="PF18797">
    <property type="entry name" value="APC_rep"/>
    <property type="match status" value="1"/>
</dbReference>
<evidence type="ECO:0000313" key="6">
    <source>
        <dbReference type="EnsemblMetazoa" id="AGAP000048-PA"/>
    </source>
</evidence>
<evidence type="ECO:0000256" key="2">
    <source>
        <dbReference type="ARBA" id="ARBA00022687"/>
    </source>
</evidence>